<dbReference type="AlphaFoldDB" id="A0AA38WLX4"/>
<dbReference type="EMBL" id="JARYMX010000004">
    <property type="protein sequence ID" value="KAJ9553281.1"/>
    <property type="molecule type" value="Genomic_DNA"/>
</dbReference>
<dbReference type="InterPro" id="IPR022617">
    <property type="entry name" value="Rad60/SUMO-like_dom"/>
</dbReference>
<keyword evidence="3" id="KW-1185">Reference proteome</keyword>
<sequence length="179" mass="20482">MASFPHDHVKKKHKDSFITVKQEHQTGDSFIALNQQHQTGNSSTVVTVKQQHQTGDSIITVKHRHRTGDSIITVKHEHQTGDSLITVKKQQHATGDSFITVKIVEMSGRVEDFRVKRHEPLQRLMMTWRDQAGFEDYRKFYFVCKGRRINVNDDSKTTANDVGLKDGDFVHVMLVQTGT</sequence>
<dbReference type="InterPro" id="IPR029071">
    <property type="entry name" value="Ubiquitin-like_domsf"/>
</dbReference>
<name>A0AA38WLX4_9ASTR</name>
<evidence type="ECO:0000313" key="3">
    <source>
        <dbReference type="Proteomes" id="UP001172457"/>
    </source>
</evidence>
<comment type="caution">
    <text evidence="2">The sequence shown here is derived from an EMBL/GenBank/DDBJ whole genome shotgun (WGS) entry which is preliminary data.</text>
</comment>
<accession>A0AA38WLX4</accession>
<gene>
    <name evidence="2" type="ORF">OSB04_017326</name>
</gene>
<feature type="domain" description="Rad60/SUMO-like" evidence="1">
    <location>
        <begin position="99"/>
        <end position="174"/>
    </location>
</feature>
<dbReference type="CDD" id="cd01763">
    <property type="entry name" value="Ubl_SUMO_like"/>
    <property type="match status" value="1"/>
</dbReference>
<reference evidence="2" key="1">
    <citation type="submission" date="2023-03" db="EMBL/GenBank/DDBJ databases">
        <title>Chromosome-scale reference genome and RAD-based genetic map of yellow starthistle (Centaurea solstitialis) reveal putative structural variation and QTLs associated with invader traits.</title>
        <authorList>
            <person name="Reatini B."/>
            <person name="Cang F.A."/>
            <person name="Jiang Q."/>
            <person name="Mckibben M.T.W."/>
            <person name="Barker M.S."/>
            <person name="Rieseberg L.H."/>
            <person name="Dlugosch K.M."/>
        </authorList>
    </citation>
    <scope>NUCLEOTIDE SEQUENCE</scope>
    <source>
        <strain evidence="2">CAN-66</strain>
        <tissue evidence="2">Leaf</tissue>
    </source>
</reference>
<proteinExistence type="predicted"/>
<dbReference type="Pfam" id="PF11976">
    <property type="entry name" value="Rad60-SLD"/>
    <property type="match status" value="1"/>
</dbReference>
<evidence type="ECO:0000259" key="1">
    <source>
        <dbReference type="Pfam" id="PF11976"/>
    </source>
</evidence>
<protein>
    <recommendedName>
        <fullName evidence="1">Rad60/SUMO-like domain-containing protein</fullName>
    </recommendedName>
</protein>
<dbReference type="SUPFAM" id="SSF54236">
    <property type="entry name" value="Ubiquitin-like"/>
    <property type="match status" value="1"/>
</dbReference>
<dbReference type="Proteomes" id="UP001172457">
    <property type="component" value="Chromosome 4"/>
</dbReference>
<dbReference type="Gene3D" id="3.10.20.90">
    <property type="entry name" value="Phosphatidylinositol 3-kinase Catalytic Subunit, Chain A, domain 1"/>
    <property type="match status" value="1"/>
</dbReference>
<evidence type="ECO:0000313" key="2">
    <source>
        <dbReference type="EMBL" id="KAJ9553281.1"/>
    </source>
</evidence>
<organism evidence="2 3">
    <name type="scientific">Centaurea solstitialis</name>
    <name type="common">yellow star-thistle</name>
    <dbReference type="NCBI Taxonomy" id="347529"/>
    <lineage>
        <taxon>Eukaryota</taxon>
        <taxon>Viridiplantae</taxon>
        <taxon>Streptophyta</taxon>
        <taxon>Embryophyta</taxon>
        <taxon>Tracheophyta</taxon>
        <taxon>Spermatophyta</taxon>
        <taxon>Magnoliopsida</taxon>
        <taxon>eudicotyledons</taxon>
        <taxon>Gunneridae</taxon>
        <taxon>Pentapetalae</taxon>
        <taxon>asterids</taxon>
        <taxon>campanulids</taxon>
        <taxon>Asterales</taxon>
        <taxon>Asteraceae</taxon>
        <taxon>Carduoideae</taxon>
        <taxon>Cardueae</taxon>
        <taxon>Centaureinae</taxon>
        <taxon>Centaurea</taxon>
    </lineage>
</organism>